<dbReference type="Gene3D" id="3.80.10.10">
    <property type="entry name" value="Ribonuclease Inhibitor"/>
    <property type="match status" value="1"/>
</dbReference>
<evidence type="ECO:0000313" key="4">
    <source>
        <dbReference type="Proteomes" id="UP001064971"/>
    </source>
</evidence>
<feature type="compositionally biased region" description="Basic and acidic residues" evidence="1">
    <location>
        <begin position="14"/>
        <end position="26"/>
    </location>
</feature>
<accession>A0ABM8ACC5</accession>
<evidence type="ECO:0000259" key="2">
    <source>
        <dbReference type="Pfam" id="PF20530"/>
    </source>
</evidence>
<name>A0ABM8ACC5_9DEIO</name>
<dbReference type="EMBL" id="AP026560">
    <property type="protein sequence ID" value="BDP41247.1"/>
    <property type="molecule type" value="Genomic_DNA"/>
</dbReference>
<evidence type="ECO:0000313" key="3">
    <source>
        <dbReference type="EMBL" id="BDP41247.1"/>
    </source>
</evidence>
<protein>
    <recommendedName>
        <fullName evidence="2">DUF6745 domain-containing protein</fullName>
    </recommendedName>
</protein>
<reference evidence="3" key="1">
    <citation type="submission" date="2022-07" db="EMBL/GenBank/DDBJ databases">
        <title>Complete Genome Sequence of the Radioresistant Bacterium Deinococcus aetherius ST0316, Isolated from the Air Dust collected in Lower Stratosphere above Japan.</title>
        <authorList>
            <person name="Satoh K."/>
            <person name="Hagiwara K."/>
            <person name="Katsumata K."/>
            <person name="Kubo A."/>
            <person name="Yokobori S."/>
            <person name="Yamagishi A."/>
            <person name="Oono Y."/>
            <person name="Narumi I."/>
        </authorList>
    </citation>
    <scope>NUCLEOTIDE SEQUENCE</scope>
    <source>
        <strain evidence="3">ST0316</strain>
    </source>
</reference>
<organism evidence="3 4">
    <name type="scientific">Deinococcus aetherius</name>
    <dbReference type="NCBI Taxonomy" id="200252"/>
    <lineage>
        <taxon>Bacteria</taxon>
        <taxon>Thermotogati</taxon>
        <taxon>Deinococcota</taxon>
        <taxon>Deinococci</taxon>
        <taxon>Deinococcales</taxon>
        <taxon>Deinococcaceae</taxon>
        <taxon>Deinococcus</taxon>
    </lineage>
</organism>
<proteinExistence type="predicted"/>
<dbReference type="InterPro" id="IPR032675">
    <property type="entry name" value="LRR_dom_sf"/>
</dbReference>
<dbReference type="Pfam" id="PF20530">
    <property type="entry name" value="DUF6745"/>
    <property type="match status" value="1"/>
</dbReference>
<feature type="region of interest" description="Disordered" evidence="1">
    <location>
        <begin position="1"/>
        <end position="46"/>
    </location>
</feature>
<sequence length="331" mass="35532">MFRVGSGGRLISAPRREGPGEERVEVKVQPVPTTSPSHAPGTAPTVTPDQARTLLRRGPVPPALHVTGPLNLGGSTWLRALPEWLRCTSLNVEGCPNLSALPTDLQSDSLNARNTTSLHEVDGRWSVRDGVDLSGSGVRTLNADLRASRLTLGNCRALTRLEGRISVGHLDVSGCASLTTLGADLHVTGSLELADSGLTALPPGLRVRLQWRGVPVDARVAFRPDTIAGREVLLTRNVQRRRVLLDRIGVERFLAEVGGLILDRDRDAGGERQLVRVPFDDDEPLVAVLVRCPSTGGRYALRVPPHIHTCAGAVAWTAGLDPGEYHPLREA</sequence>
<dbReference type="Proteomes" id="UP001064971">
    <property type="component" value="Chromosome"/>
</dbReference>
<dbReference type="RefSeq" id="WP_264777026.1">
    <property type="nucleotide sequence ID" value="NZ_AP026560.1"/>
</dbReference>
<keyword evidence="4" id="KW-1185">Reference proteome</keyword>
<evidence type="ECO:0000256" key="1">
    <source>
        <dbReference type="SAM" id="MobiDB-lite"/>
    </source>
</evidence>
<gene>
    <name evidence="3" type="ORF">DAETH_12160</name>
</gene>
<feature type="domain" description="DUF6745" evidence="2">
    <location>
        <begin position="187"/>
        <end position="330"/>
    </location>
</feature>
<dbReference type="InterPro" id="IPR046633">
    <property type="entry name" value="DUF6745"/>
</dbReference>